<dbReference type="PROSITE" id="PS50110">
    <property type="entry name" value="RESPONSE_REGULATORY"/>
    <property type="match status" value="1"/>
</dbReference>
<keyword evidence="8" id="KW-0966">Cell projection</keyword>
<dbReference type="PANTHER" id="PTHR43384:SF6">
    <property type="entry name" value="SEPTUM SITE-DETERMINING PROTEIN MIND HOMOLOG, CHLOROPLASTIC"/>
    <property type="match status" value="1"/>
</dbReference>
<evidence type="ECO:0000313" key="8">
    <source>
        <dbReference type="EMBL" id="SHJ16703.1"/>
    </source>
</evidence>
<evidence type="ECO:0000256" key="4">
    <source>
        <dbReference type="ARBA" id="ARBA00024867"/>
    </source>
</evidence>
<dbReference type="RefSeq" id="WP_072869170.1">
    <property type="nucleotide sequence ID" value="NZ_FQZM01000021.1"/>
</dbReference>
<evidence type="ECO:0000256" key="3">
    <source>
        <dbReference type="ARBA" id="ARBA00022840"/>
    </source>
</evidence>
<keyword evidence="2" id="KW-0547">Nucleotide-binding</keyword>
<dbReference type="Gene3D" id="3.40.50.2300">
    <property type="match status" value="1"/>
</dbReference>
<evidence type="ECO:0000256" key="1">
    <source>
        <dbReference type="ARBA" id="ARBA00018672"/>
    </source>
</evidence>
<keyword evidence="3" id="KW-0067">ATP-binding</keyword>
<evidence type="ECO:0000256" key="2">
    <source>
        <dbReference type="ARBA" id="ARBA00022741"/>
    </source>
</evidence>
<protein>
    <recommendedName>
        <fullName evidence="1">Stage 0 sporulation protein A homolog</fullName>
    </recommendedName>
</protein>
<gene>
    <name evidence="8" type="ORF">SAMN02745219_01909</name>
</gene>
<reference evidence="9" key="1">
    <citation type="submission" date="2016-11" db="EMBL/GenBank/DDBJ databases">
        <authorList>
            <person name="Varghese N."/>
            <person name="Submissions S."/>
        </authorList>
    </citation>
    <scope>NUCLEOTIDE SEQUENCE [LARGE SCALE GENOMIC DNA]</scope>
    <source>
        <strain evidence="9">DSM 16057</strain>
    </source>
</reference>
<dbReference type="InterPro" id="IPR011006">
    <property type="entry name" value="CheY-like_superfamily"/>
</dbReference>
<dbReference type="GO" id="GO:0051782">
    <property type="term" value="P:negative regulation of cell division"/>
    <property type="evidence" value="ECO:0007669"/>
    <property type="project" value="TreeGrafter"/>
</dbReference>
<dbReference type="InterPro" id="IPR001789">
    <property type="entry name" value="Sig_transdc_resp-reg_receiver"/>
</dbReference>
<sequence>MRILLATGIDALDKSITGELSRRGVEVFGDFYHRESLLSLAREKGADVVVLSPHLPGQADTVELVKELRMAGLRVILLPGRWDDKKAVDLARDAAALGVYDIVWDPVSPEAVINRVLNPATLAGADLEPGGEVPEMGAGKPENKVPFWRKLFRKKISPGDSTARTITDGKPESASLETVSGKEQVKSRDNSGDSGMGTVSDGLPAESMPGRYEAVPARRDHGKPGLFNVLLVGDRAKKLVSGVAARGWRVADNSSVPPDVAVVDAELLPSVQGSLHCPVIVFSSGRLSEWFSLVDSGVPIACSSDACLALAAGFLKNGHNRNVRLENRDEKALPAPAVLSPSRRRGFVIAFYSGAQGYQGKTVLAVNTAVLLAERSLSVCLVDLDTDKAGLTALCGFSEDNPPPVDLIGCASGALPAEGPAGVKLVPAPIRNPGWFPDPRQAEMLVAGLAAEYDAVVLDFGARIASPAVVAALKSCDRVFLVSTPMRSALTAVARFRGRGLVDVGGEKVAAVINRVGVRGGISPRDAARLLGVDGQFFEVPEDPAVVRAENEALEGGVYSPPVLKKKSLIRPALLAMLDRACRKKEVELC</sequence>
<dbReference type="GO" id="GO:0005524">
    <property type="term" value="F:ATP binding"/>
    <property type="evidence" value="ECO:0007669"/>
    <property type="project" value="UniProtKB-KW"/>
</dbReference>
<name>A0A1M6H3E2_9FIRM</name>
<dbReference type="InterPro" id="IPR027417">
    <property type="entry name" value="P-loop_NTPase"/>
</dbReference>
<dbReference type="GO" id="GO:0016887">
    <property type="term" value="F:ATP hydrolysis activity"/>
    <property type="evidence" value="ECO:0007669"/>
    <property type="project" value="TreeGrafter"/>
</dbReference>
<comment type="function">
    <text evidence="4">May play the central regulatory role in sporulation. It may be an element of the effector pathway responsible for the activation of sporulation genes in response to nutritional stress. Spo0A may act in concert with spo0H (a sigma factor) to control the expression of some genes that are critical to the sporulation process.</text>
</comment>
<dbReference type="SUPFAM" id="SSF52172">
    <property type="entry name" value="CheY-like"/>
    <property type="match status" value="1"/>
</dbReference>
<accession>A0A1M6H3E2</accession>
<dbReference type="SUPFAM" id="SSF52540">
    <property type="entry name" value="P-loop containing nucleoside triphosphate hydrolases"/>
    <property type="match status" value="1"/>
</dbReference>
<keyword evidence="8" id="KW-0282">Flagellum</keyword>
<dbReference type="Gene3D" id="3.40.50.300">
    <property type="entry name" value="P-loop containing nucleotide triphosphate hydrolases"/>
    <property type="match status" value="1"/>
</dbReference>
<dbReference type="OrthoDB" id="1787531at2"/>
<dbReference type="InterPro" id="IPR050625">
    <property type="entry name" value="ParA/MinD_ATPase"/>
</dbReference>
<keyword evidence="9" id="KW-1185">Reference proteome</keyword>
<dbReference type="Proteomes" id="UP000184529">
    <property type="component" value="Unassembled WGS sequence"/>
</dbReference>
<evidence type="ECO:0000313" key="9">
    <source>
        <dbReference type="Proteomes" id="UP000184529"/>
    </source>
</evidence>
<organism evidence="8 9">
    <name type="scientific">Desulfofundulus thermosubterraneus DSM 16057</name>
    <dbReference type="NCBI Taxonomy" id="1121432"/>
    <lineage>
        <taxon>Bacteria</taxon>
        <taxon>Bacillati</taxon>
        <taxon>Bacillota</taxon>
        <taxon>Clostridia</taxon>
        <taxon>Eubacteriales</taxon>
        <taxon>Peptococcaceae</taxon>
        <taxon>Desulfofundulus</taxon>
    </lineage>
</organism>
<proteinExistence type="predicted"/>
<dbReference type="PANTHER" id="PTHR43384">
    <property type="entry name" value="SEPTUM SITE-DETERMINING PROTEIN MIND HOMOLOG, CHLOROPLASTIC-RELATED"/>
    <property type="match status" value="1"/>
</dbReference>
<dbReference type="AlphaFoldDB" id="A0A1M6H3E2"/>
<evidence type="ECO:0000256" key="6">
    <source>
        <dbReference type="SAM" id="MobiDB-lite"/>
    </source>
</evidence>
<feature type="domain" description="Response regulatory" evidence="7">
    <location>
        <begin position="2"/>
        <end position="120"/>
    </location>
</feature>
<dbReference type="GO" id="GO:0009898">
    <property type="term" value="C:cytoplasmic side of plasma membrane"/>
    <property type="evidence" value="ECO:0007669"/>
    <property type="project" value="TreeGrafter"/>
</dbReference>
<dbReference type="GO" id="GO:0000160">
    <property type="term" value="P:phosphorelay signal transduction system"/>
    <property type="evidence" value="ECO:0007669"/>
    <property type="project" value="InterPro"/>
</dbReference>
<keyword evidence="8" id="KW-0969">Cilium</keyword>
<feature type="region of interest" description="Disordered" evidence="6">
    <location>
        <begin position="159"/>
        <end position="207"/>
    </location>
</feature>
<evidence type="ECO:0000256" key="5">
    <source>
        <dbReference type="PROSITE-ProRule" id="PRU00169"/>
    </source>
</evidence>
<dbReference type="EMBL" id="FQZM01000021">
    <property type="protein sequence ID" value="SHJ16703.1"/>
    <property type="molecule type" value="Genomic_DNA"/>
</dbReference>
<comment type="caution">
    <text evidence="5">Lacks conserved residue(s) required for the propagation of feature annotation.</text>
</comment>
<dbReference type="GO" id="GO:0005829">
    <property type="term" value="C:cytosol"/>
    <property type="evidence" value="ECO:0007669"/>
    <property type="project" value="TreeGrafter"/>
</dbReference>
<dbReference type="STRING" id="1121432.SAMN02745219_01909"/>
<dbReference type="Pfam" id="PF01656">
    <property type="entry name" value="CbiA"/>
    <property type="match status" value="1"/>
</dbReference>
<evidence type="ECO:0000259" key="7">
    <source>
        <dbReference type="PROSITE" id="PS50110"/>
    </source>
</evidence>
<dbReference type="InterPro" id="IPR002586">
    <property type="entry name" value="CobQ/CobB/MinD/ParA_Nub-bd_dom"/>
</dbReference>